<evidence type="ECO:0000313" key="2">
    <source>
        <dbReference type="EMBL" id="RCN29010.1"/>
    </source>
</evidence>
<protein>
    <recommendedName>
        <fullName evidence="4">Fibronectin type-III domain-containing protein</fullName>
    </recommendedName>
</protein>
<accession>A0A368FDR2</accession>
<keyword evidence="1" id="KW-0812">Transmembrane</keyword>
<reference evidence="2 3" key="1">
    <citation type="submission" date="2014-10" db="EMBL/GenBank/DDBJ databases">
        <title>Draft genome of the hookworm Ancylostoma caninum.</title>
        <authorList>
            <person name="Mitreva M."/>
        </authorList>
    </citation>
    <scope>NUCLEOTIDE SEQUENCE [LARGE SCALE GENOMIC DNA]</scope>
    <source>
        <strain evidence="2 3">Baltimore</strain>
    </source>
</reference>
<evidence type="ECO:0000256" key="1">
    <source>
        <dbReference type="SAM" id="Phobius"/>
    </source>
</evidence>
<dbReference type="Proteomes" id="UP000252519">
    <property type="component" value="Unassembled WGS sequence"/>
</dbReference>
<organism evidence="2 3">
    <name type="scientific">Ancylostoma caninum</name>
    <name type="common">Dog hookworm</name>
    <dbReference type="NCBI Taxonomy" id="29170"/>
    <lineage>
        <taxon>Eukaryota</taxon>
        <taxon>Metazoa</taxon>
        <taxon>Ecdysozoa</taxon>
        <taxon>Nematoda</taxon>
        <taxon>Chromadorea</taxon>
        <taxon>Rhabditida</taxon>
        <taxon>Rhabditina</taxon>
        <taxon>Rhabditomorpha</taxon>
        <taxon>Strongyloidea</taxon>
        <taxon>Ancylostomatidae</taxon>
        <taxon>Ancylostomatinae</taxon>
        <taxon>Ancylostoma</taxon>
    </lineage>
</organism>
<keyword evidence="3" id="KW-1185">Reference proteome</keyword>
<dbReference type="EMBL" id="JOJR01002179">
    <property type="protein sequence ID" value="RCN29010.1"/>
    <property type="molecule type" value="Genomic_DNA"/>
</dbReference>
<dbReference type="OrthoDB" id="6244967at2759"/>
<keyword evidence="1" id="KW-0472">Membrane</keyword>
<dbReference type="STRING" id="29170.A0A368FDR2"/>
<sequence>MEYSESPMIYLPHTRLTITGLREGSKYQLSGVSKDGNRMSYSQPLFVTTLNRENVSHLNQESLRNAAWFVAVLCAVAIALLSILITCCCEERRGGNYSVRRKEMEIGHQLENEEERQFLEYQYGYKS</sequence>
<feature type="transmembrane region" description="Helical" evidence="1">
    <location>
        <begin position="66"/>
        <end position="88"/>
    </location>
</feature>
<gene>
    <name evidence="2" type="ORF">ANCCAN_25235</name>
</gene>
<evidence type="ECO:0008006" key="4">
    <source>
        <dbReference type="Google" id="ProtNLM"/>
    </source>
</evidence>
<name>A0A368FDR2_ANCCA</name>
<evidence type="ECO:0000313" key="3">
    <source>
        <dbReference type="Proteomes" id="UP000252519"/>
    </source>
</evidence>
<dbReference type="AlphaFoldDB" id="A0A368FDR2"/>
<comment type="caution">
    <text evidence="2">The sequence shown here is derived from an EMBL/GenBank/DDBJ whole genome shotgun (WGS) entry which is preliminary data.</text>
</comment>
<proteinExistence type="predicted"/>
<keyword evidence="1" id="KW-1133">Transmembrane helix</keyword>